<evidence type="ECO:0000313" key="2">
    <source>
        <dbReference type="Proteomes" id="UP000183400"/>
    </source>
</evidence>
<dbReference type="AlphaFoldDB" id="A0A1H2W7V2"/>
<dbReference type="EMBL" id="FNNP01000001">
    <property type="protein sequence ID" value="SDW76526.1"/>
    <property type="molecule type" value="Genomic_DNA"/>
</dbReference>
<sequence length="84" mass="9706">MGADQMTIDQLENTIRREYGGAWFMLFHIVGGEHQFLPTGHKLTDKDYAEIKCRFGAGNGSYLTEEERRINQLRWKADRAEKSA</sequence>
<dbReference type="STRING" id="985054.SAMN05444358_1011699"/>
<reference evidence="2" key="1">
    <citation type="submission" date="2016-10" db="EMBL/GenBank/DDBJ databases">
        <authorList>
            <person name="Varghese N."/>
            <person name="Submissions S."/>
        </authorList>
    </citation>
    <scope>NUCLEOTIDE SEQUENCE [LARGE SCALE GENOMIC DNA]</scope>
    <source>
        <strain evidence="2">DSM 27839</strain>
    </source>
</reference>
<name>A0A1H2W7V2_9RHOB</name>
<accession>A0A1H2W7V2</accession>
<keyword evidence="2" id="KW-1185">Reference proteome</keyword>
<evidence type="ECO:0000313" key="1">
    <source>
        <dbReference type="EMBL" id="SDW76526.1"/>
    </source>
</evidence>
<organism evidence="1 2">
    <name type="scientific">Ruegeria halocynthiae</name>
    <dbReference type="NCBI Taxonomy" id="985054"/>
    <lineage>
        <taxon>Bacteria</taxon>
        <taxon>Pseudomonadati</taxon>
        <taxon>Pseudomonadota</taxon>
        <taxon>Alphaproteobacteria</taxon>
        <taxon>Rhodobacterales</taxon>
        <taxon>Roseobacteraceae</taxon>
        <taxon>Ruegeria</taxon>
    </lineage>
</organism>
<gene>
    <name evidence="1" type="ORF">SAMN05444358_1011699</name>
</gene>
<proteinExistence type="predicted"/>
<dbReference type="Proteomes" id="UP000183400">
    <property type="component" value="Unassembled WGS sequence"/>
</dbReference>
<protein>
    <submittedName>
        <fullName evidence="1">Uncharacterized protein</fullName>
    </submittedName>
</protein>